<dbReference type="InterPro" id="IPR046351">
    <property type="entry name" value="UTP4"/>
</dbReference>
<dbReference type="SMART" id="SM00320">
    <property type="entry name" value="WD40"/>
    <property type="match status" value="5"/>
</dbReference>
<feature type="compositionally biased region" description="Polar residues" evidence="1">
    <location>
        <begin position="872"/>
        <end position="881"/>
    </location>
</feature>
<gene>
    <name evidence="2" type="ORF">DB88DRAFT_494568</name>
</gene>
<feature type="region of interest" description="Disordered" evidence="1">
    <location>
        <begin position="623"/>
        <end position="681"/>
    </location>
</feature>
<organism evidence="2 3">
    <name type="scientific">Papiliotrema laurentii</name>
    <name type="common">Cryptococcus laurentii</name>
    <dbReference type="NCBI Taxonomy" id="5418"/>
    <lineage>
        <taxon>Eukaryota</taxon>
        <taxon>Fungi</taxon>
        <taxon>Dikarya</taxon>
        <taxon>Basidiomycota</taxon>
        <taxon>Agaricomycotina</taxon>
        <taxon>Tremellomycetes</taxon>
        <taxon>Tremellales</taxon>
        <taxon>Rhynchogastremaceae</taxon>
        <taxon>Papiliotrema</taxon>
    </lineage>
</organism>
<feature type="compositionally biased region" description="Basic and acidic residues" evidence="1">
    <location>
        <begin position="43"/>
        <end position="57"/>
    </location>
</feature>
<dbReference type="GO" id="GO:0003723">
    <property type="term" value="F:RNA binding"/>
    <property type="evidence" value="ECO:0007669"/>
    <property type="project" value="TreeGrafter"/>
</dbReference>
<name>A0AAD9D1T5_PAPLA</name>
<evidence type="ECO:0000313" key="2">
    <source>
        <dbReference type="EMBL" id="KAK1923301.1"/>
    </source>
</evidence>
<feature type="compositionally biased region" description="Basic residues" evidence="1">
    <location>
        <begin position="623"/>
        <end position="636"/>
    </location>
</feature>
<dbReference type="InterPro" id="IPR015943">
    <property type="entry name" value="WD40/YVTN_repeat-like_dom_sf"/>
</dbReference>
<dbReference type="Gene3D" id="2.130.10.10">
    <property type="entry name" value="YVTN repeat-like/Quinoprotein amine dehydrogenase"/>
    <property type="match status" value="3"/>
</dbReference>
<dbReference type="GO" id="GO:0032040">
    <property type="term" value="C:small-subunit processome"/>
    <property type="evidence" value="ECO:0007669"/>
    <property type="project" value="TreeGrafter"/>
</dbReference>
<sequence>MPVPSHSQTPVQMHRVRFIDHTPSPITALSFAPLPLPAPGPDGNDKGKGKGKQQEGKEELGALVLARESGDVEIWQWAREDEGGVGNWILEKILPPTLTHPTISLISLVLRDPTEFHSKPYLVPKIADLRLFTAGSESTELVERCLQTGRILHITPIPSAPIWSMSVSPTHNLLCLSTTAPTLSFLSIPAHGPLEPPPAHLLRCESVPSRTRTVSIAWAPPRPIEVDGEWQWADTYIVTGNSDSSFRKWELPQPTESGRLGVRVSLKGRAVVEKVQKNGRGAKKTHGSQKGTIVWGVAVLPDQTIVTSDSLGSVTFWDSSSLAQKQSFQAHKADGMCLIVGPSGRTVFTSGPDQRVCQFTRVSANPGKSAWVLSGAKRIHSHDVRALAVFPPYTPHAAPLNPHLAPVLASGGWDMAVSFSPAATSDLLVNNVRNPLSKPTGMSRVVFDEGFSRKMSSLGGGRGTNRVNVSRKGRIVVCRRDRGVGIWRVLEEEQGWEKLLDMDLRLRTNLISSAVSDDGEWLAVSDLYETKLFFLSISPAGELVPRRVKSFVHTLQEAEKLASLSLATTGTGSTALLFTPDSQRLIMALTHLVVVVVSLPTEDDDARVLECFKPIESDGGRTIIRRQRRGRGKKGKNAQSVVNGDDDVEMAEDAAVEPESEAESDAEEDEEKDEDEGETIRADKSAAGAWRVCLAASDDGQWLSTSDTLGRVAIYNLDTLRLYVVLPTLPQAPTAIAFPLAHPSLLAIASATGSLQFYHIEHRRLLPPSHQLATLNAALRTQFTPIQSMSFEPSRYNPRAARLVIWSHDWLCSVQLDLELIGRLAGKKGNAALRAMDGHLGPEGLFESDTLDSRSLRRKRAREAREALIESVSISGSSDHPSTPAGGSVNGNASSNAAPGVLGALLGRAASSANNREFYKIQADNYRGVCAVDWFGEGEMVLVERPFGDFVGELPQAFWAGSFGKS</sequence>
<feature type="compositionally biased region" description="Acidic residues" evidence="1">
    <location>
        <begin position="644"/>
        <end position="677"/>
    </location>
</feature>
<accession>A0AAD9D1T5</accession>
<dbReference type="AlphaFoldDB" id="A0AAD9D1T5"/>
<evidence type="ECO:0000256" key="1">
    <source>
        <dbReference type="SAM" id="MobiDB-lite"/>
    </source>
</evidence>
<dbReference type="GO" id="GO:0000462">
    <property type="term" value="P:maturation of SSU-rRNA from tricistronic rRNA transcript (SSU-rRNA, 5.8S rRNA, LSU-rRNA)"/>
    <property type="evidence" value="ECO:0007669"/>
    <property type="project" value="InterPro"/>
</dbReference>
<dbReference type="Proteomes" id="UP001182556">
    <property type="component" value="Unassembled WGS sequence"/>
</dbReference>
<dbReference type="GO" id="GO:0034455">
    <property type="term" value="C:t-UTP complex"/>
    <property type="evidence" value="ECO:0007669"/>
    <property type="project" value="TreeGrafter"/>
</dbReference>
<proteinExistence type="predicted"/>
<dbReference type="SUPFAM" id="SSF50978">
    <property type="entry name" value="WD40 repeat-like"/>
    <property type="match status" value="2"/>
</dbReference>
<feature type="region of interest" description="Disordered" evidence="1">
    <location>
        <begin position="30"/>
        <end position="57"/>
    </location>
</feature>
<keyword evidence="3" id="KW-1185">Reference proteome</keyword>
<dbReference type="PANTHER" id="PTHR44163:SF1">
    <property type="entry name" value="U3 SMALL NUCLEOLAR RNA-ASSOCIATED PROTEIN 4 HOMOLOG"/>
    <property type="match status" value="1"/>
</dbReference>
<reference evidence="2" key="1">
    <citation type="submission" date="2023-02" db="EMBL/GenBank/DDBJ databases">
        <title>Identification and recombinant expression of a fungal hydrolase from Papiliotrema laurentii that hydrolyzes apple cutin and clears colloidal polyester polyurethane.</title>
        <authorList>
            <consortium name="DOE Joint Genome Institute"/>
            <person name="Roman V.A."/>
            <person name="Bojanowski C."/>
            <person name="Crable B.R."/>
            <person name="Wagner D.N."/>
            <person name="Hung C.S."/>
            <person name="Nadeau L.J."/>
            <person name="Schratz L."/>
            <person name="Haridas S."/>
            <person name="Pangilinan J."/>
            <person name="Lipzen A."/>
            <person name="Na H."/>
            <person name="Yan M."/>
            <person name="Ng V."/>
            <person name="Grigoriev I.V."/>
            <person name="Spatafora J.W."/>
            <person name="Barlow D."/>
            <person name="Biffinger J."/>
            <person name="Kelley-Loughnane N."/>
            <person name="Varaljay V.A."/>
            <person name="Crookes-Goodson W.J."/>
        </authorList>
    </citation>
    <scope>NUCLEOTIDE SEQUENCE</scope>
    <source>
        <strain evidence="2">5307AH</strain>
    </source>
</reference>
<dbReference type="InterPro" id="IPR036322">
    <property type="entry name" value="WD40_repeat_dom_sf"/>
</dbReference>
<comment type="caution">
    <text evidence="2">The sequence shown here is derived from an EMBL/GenBank/DDBJ whole genome shotgun (WGS) entry which is preliminary data.</text>
</comment>
<dbReference type="EMBL" id="JAODAN010000007">
    <property type="protein sequence ID" value="KAK1923301.1"/>
    <property type="molecule type" value="Genomic_DNA"/>
</dbReference>
<dbReference type="InterPro" id="IPR001680">
    <property type="entry name" value="WD40_rpt"/>
</dbReference>
<dbReference type="PANTHER" id="PTHR44163">
    <property type="entry name" value="U3 SMALL NUCLEOLAR RNA-ASSOCIATED PROTEIN 4 HOMOLOG"/>
    <property type="match status" value="1"/>
</dbReference>
<feature type="region of interest" description="Disordered" evidence="1">
    <location>
        <begin position="872"/>
        <end position="892"/>
    </location>
</feature>
<dbReference type="GO" id="GO:0030686">
    <property type="term" value="C:90S preribosome"/>
    <property type="evidence" value="ECO:0007669"/>
    <property type="project" value="InterPro"/>
</dbReference>
<evidence type="ECO:0000313" key="3">
    <source>
        <dbReference type="Proteomes" id="UP001182556"/>
    </source>
</evidence>
<protein>
    <submittedName>
        <fullName evidence="2">WD40-repeat-containing domain protein</fullName>
    </submittedName>
</protein>